<evidence type="ECO:0000256" key="4">
    <source>
        <dbReference type="ARBA" id="ARBA00022737"/>
    </source>
</evidence>
<protein>
    <recommendedName>
        <fullName evidence="9">Protein kinase domain-containing protein</fullName>
    </recommendedName>
</protein>
<dbReference type="Pfam" id="PF08263">
    <property type="entry name" value="LRRNT_2"/>
    <property type="match status" value="1"/>
</dbReference>
<keyword evidence="3" id="KW-0812">Transmembrane</keyword>
<evidence type="ECO:0000256" key="3">
    <source>
        <dbReference type="ARBA" id="ARBA00022692"/>
    </source>
</evidence>
<dbReference type="EMBL" id="OZ020100">
    <property type="protein sequence ID" value="CAK9273811.1"/>
    <property type="molecule type" value="Genomic_DNA"/>
</dbReference>
<keyword evidence="2" id="KW-0433">Leucine-rich repeat</keyword>
<evidence type="ECO:0000256" key="5">
    <source>
        <dbReference type="ARBA" id="ARBA00022989"/>
    </source>
</evidence>
<sequence length="605" mass="65489">MCFLFIIAFLSFSSSLITNQDDAQVLLQLVRSAAPGTWDALSGWNSSSGSGNPNPCADWVGISCNPSTGRVVNITLAGMRLGTDIPSQFGDLGALQLLNLSNCNLTGQIPAEFGNCSALKQLDVSQNLLTGTIPDELSMLQSLETLGLSFNNLTGSIPAALANCTKLVDIHLENNALSGGLPLEFGSLTQLQFLTLWKNQLSGSIPLTLANCTLLQRLDLSGNQLLGELPSKLFGLKNLQAMLLFDNRFSGAIPLEIGNCNNLTQLRLSNNFLSGSIPTTISKLRNLTVLELSGNALNGSLPPELGFLVALQTLDLHGNQLSVVYRATTTDGNIVAVKKLTLPSSYSKEDSGLGGNVFEAQVERLSQLKHFNIVSILAHCSSKEVHLMLYEYMPNCSLGDVLHKHKPALQWNTRYCIALGTAEGLAYLHHTCVPSVVHGNLKSNNILLDTNLEPHIADFGLAKLLDWTFDWTSIAKIEGECGYIAPEYSFTLKATVKYDVYSYGVVLLELLTGQKVAEAGLGDGVDVVKWVQDKIQSKEPVFKLLDQCLQCLPRPVLQEALEVLGIALLCTHSSPAERPTMKDVVVLLKESRTHRDAVATNCVNE</sequence>
<feature type="domain" description="Protein kinase" evidence="9">
    <location>
        <begin position="310"/>
        <end position="597"/>
    </location>
</feature>
<dbReference type="SUPFAM" id="SSF56112">
    <property type="entry name" value="Protein kinase-like (PK-like)"/>
    <property type="match status" value="1"/>
</dbReference>
<evidence type="ECO:0000259" key="9">
    <source>
        <dbReference type="PROSITE" id="PS50011"/>
    </source>
</evidence>
<dbReference type="Pfam" id="PF07714">
    <property type="entry name" value="PK_Tyr_Ser-Thr"/>
    <property type="match status" value="1"/>
</dbReference>
<dbReference type="InterPro" id="IPR050647">
    <property type="entry name" value="Plant_LRR-RLKs"/>
</dbReference>
<evidence type="ECO:0000313" key="11">
    <source>
        <dbReference type="Proteomes" id="UP001497444"/>
    </source>
</evidence>
<dbReference type="PROSITE" id="PS50011">
    <property type="entry name" value="PROTEIN_KINASE_DOM"/>
    <property type="match status" value="1"/>
</dbReference>
<proteinExistence type="predicted"/>
<dbReference type="Pfam" id="PF13855">
    <property type="entry name" value="LRR_8"/>
    <property type="match status" value="1"/>
</dbReference>
<evidence type="ECO:0000256" key="2">
    <source>
        <dbReference type="ARBA" id="ARBA00022614"/>
    </source>
</evidence>
<dbReference type="Gene3D" id="3.80.10.10">
    <property type="entry name" value="Ribonuclease Inhibitor"/>
    <property type="match status" value="3"/>
</dbReference>
<evidence type="ECO:0000313" key="10">
    <source>
        <dbReference type="EMBL" id="CAK9273811.1"/>
    </source>
</evidence>
<organism evidence="10 11">
    <name type="scientific">Sphagnum jensenii</name>
    <dbReference type="NCBI Taxonomy" id="128206"/>
    <lineage>
        <taxon>Eukaryota</taxon>
        <taxon>Viridiplantae</taxon>
        <taxon>Streptophyta</taxon>
        <taxon>Embryophyta</taxon>
        <taxon>Bryophyta</taxon>
        <taxon>Sphagnophytina</taxon>
        <taxon>Sphagnopsida</taxon>
        <taxon>Sphagnales</taxon>
        <taxon>Sphagnaceae</taxon>
        <taxon>Sphagnum</taxon>
    </lineage>
</organism>
<keyword evidence="8" id="KW-0732">Signal</keyword>
<dbReference type="InterPro" id="IPR003591">
    <property type="entry name" value="Leu-rich_rpt_typical-subtyp"/>
</dbReference>
<dbReference type="InterPro" id="IPR032675">
    <property type="entry name" value="LRR_dom_sf"/>
</dbReference>
<name>A0ABP0X5W1_9BRYO</name>
<dbReference type="SMART" id="SM00369">
    <property type="entry name" value="LRR_TYP"/>
    <property type="match status" value="6"/>
</dbReference>
<dbReference type="Pfam" id="PF00560">
    <property type="entry name" value="LRR_1"/>
    <property type="match status" value="5"/>
</dbReference>
<keyword evidence="7" id="KW-0325">Glycoprotein</keyword>
<accession>A0ABP0X5W1</accession>
<evidence type="ECO:0000256" key="1">
    <source>
        <dbReference type="ARBA" id="ARBA00004370"/>
    </source>
</evidence>
<dbReference type="PANTHER" id="PTHR48056:SF26">
    <property type="entry name" value="MDIS1-INTERACTING RECEPTOR LIKE KINASE 1"/>
    <property type="match status" value="1"/>
</dbReference>
<dbReference type="InterPro" id="IPR001245">
    <property type="entry name" value="Ser-Thr/Tyr_kinase_cat_dom"/>
</dbReference>
<dbReference type="InterPro" id="IPR001611">
    <property type="entry name" value="Leu-rich_rpt"/>
</dbReference>
<dbReference type="Proteomes" id="UP001497444">
    <property type="component" value="Chromosome 5"/>
</dbReference>
<dbReference type="InterPro" id="IPR013210">
    <property type="entry name" value="LRR_N_plant-typ"/>
</dbReference>
<dbReference type="Gene3D" id="1.10.510.10">
    <property type="entry name" value="Transferase(Phosphotransferase) domain 1"/>
    <property type="match status" value="1"/>
</dbReference>
<dbReference type="SUPFAM" id="SSF52058">
    <property type="entry name" value="L domain-like"/>
    <property type="match status" value="1"/>
</dbReference>
<dbReference type="InterPro" id="IPR000719">
    <property type="entry name" value="Prot_kinase_dom"/>
</dbReference>
<keyword evidence="5" id="KW-1133">Transmembrane helix</keyword>
<keyword evidence="6" id="KW-0472">Membrane</keyword>
<evidence type="ECO:0000256" key="6">
    <source>
        <dbReference type="ARBA" id="ARBA00023136"/>
    </source>
</evidence>
<dbReference type="InterPro" id="IPR011009">
    <property type="entry name" value="Kinase-like_dom_sf"/>
</dbReference>
<evidence type="ECO:0000256" key="7">
    <source>
        <dbReference type="ARBA" id="ARBA00023180"/>
    </source>
</evidence>
<keyword evidence="4" id="KW-0677">Repeat</keyword>
<dbReference type="Gene3D" id="3.30.200.20">
    <property type="entry name" value="Phosphorylase Kinase, domain 1"/>
    <property type="match status" value="1"/>
</dbReference>
<comment type="subcellular location">
    <subcellularLocation>
        <location evidence="1">Membrane</location>
    </subcellularLocation>
</comment>
<gene>
    <name evidence="10" type="ORF">CSSPJE1EN1_LOCUS19289</name>
</gene>
<feature type="signal peptide" evidence="8">
    <location>
        <begin position="1"/>
        <end position="15"/>
    </location>
</feature>
<keyword evidence="11" id="KW-1185">Reference proteome</keyword>
<evidence type="ECO:0000256" key="8">
    <source>
        <dbReference type="SAM" id="SignalP"/>
    </source>
</evidence>
<reference evidence="10" key="1">
    <citation type="submission" date="2024-02" db="EMBL/GenBank/DDBJ databases">
        <authorList>
            <consortium name="ELIXIR-Norway"/>
            <consortium name="Elixir Norway"/>
        </authorList>
    </citation>
    <scope>NUCLEOTIDE SEQUENCE</scope>
</reference>
<dbReference type="PANTHER" id="PTHR48056">
    <property type="entry name" value="LRR RECEPTOR-LIKE SERINE/THREONINE-PROTEIN KINASE-RELATED"/>
    <property type="match status" value="1"/>
</dbReference>
<feature type="chain" id="PRO_5045706150" description="Protein kinase domain-containing protein" evidence="8">
    <location>
        <begin position="16"/>
        <end position="605"/>
    </location>
</feature>